<accession>A0ABN1FG73</accession>
<protein>
    <recommendedName>
        <fullName evidence="3">HTH merR-type domain-containing protein</fullName>
    </recommendedName>
</protein>
<keyword evidence="5" id="KW-1185">Reference proteome</keyword>
<dbReference type="InterPro" id="IPR000551">
    <property type="entry name" value="MerR-type_HTH_dom"/>
</dbReference>
<dbReference type="Gene3D" id="1.10.1660.10">
    <property type="match status" value="1"/>
</dbReference>
<evidence type="ECO:0000256" key="1">
    <source>
        <dbReference type="ARBA" id="ARBA00023125"/>
    </source>
</evidence>
<dbReference type="EMBL" id="BAAAFZ010000047">
    <property type="protein sequence ID" value="GAA0590140.1"/>
    <property type="molecule type" value="Genomic_DNA"/>
</dbReference>
<proteinExistence type="predicted"/>
<dbReference type="CDD" id="cd04765">
    <property type="entry name" value="HTH_MlrA-like_sg2"/>
    <property type="match status" value="1"/>
</dbReference>
<organism evidence="4 5">
    <name type="scientific">Craurococcus roseus</name>
    <dbReference type="NCBI Taxonomy" id="77585"/>
    <lineage>
        <taxon>Bacteria</taxon>
        <taxon>Pseudomonadati</taxon>
        <taxon>Pseudomonadota</taxon>
        <taxon>Alphaproteobacteria</taxon>
        <taxon>Acetobacterales</taxon>
        <taxon>Acetobacteraceae</taxon>
        <taxon>Craurococcus</taxon>
    </lineage>
</organism>
<dbReference type="SMART" id="SM00422">
    <property type="entry name" value="HTH_MERR"/>
    <property type="match status" value="1"/>
</dbReference>
<keyword evidence="1" id="KW-0238">DNA-binding</keyword>
<reference evidence="4 5" key="1">
    <citation type="journal article" date="2019" name="Int. J. Syst. Evol. Microbiol.">
        <title>The Global Catalogue of Microorganisms (GCM) 10K type strain sequencing project: providing services to taxonomists for standard genome sequencing and annotation.</title>
        <authorList>
            <consortium name="The Broad Institute Genomics Platform"/>
            <consortium name="The Broad Institute Genome Sequencing Center for Infectious Disease"/>
            <person name="Wu L."/>
            <person name="Ma J."/>
        </authorList>
    </citation>
    <scope>NUCLEOTIDE SEQUENCE [LARGE SCALE GENOMIC DNA]</scope>
    <source>
        <strain evidence="4 5">JCM 9933</strain>
    </source>
</reference>
<comment type="caution">
    <text evidence="4">The sequence shown here is derived from an EMBL/GenBank/DDBJ whole genome shotgun (WGS) entry which is preliminary data.</text>
</comment>
<evidence type="ECO:0000259" key="3">
    <source>
        <dbReference type="PROSITE" id="PS50937"/>
    </source>
</evidence>
<evidence type="ECO:0000313" key="4">
    <source>
        <dbReference type="EMBL" id="GAA0590140.1"/>
    </source>
</evidence>
<dbReference type="InterPro" id="IPR009061">
    <property type="entry name" value="DNA-bd_dom_put_sf"/>
</dbReference>
<dbReference type="InterPro" id="IPR047057">
    <property type="entry name" value="MerR_fam"/>
</dbReference>
<evidence type="ECO:0000256" key="2">
    <source>
        <dbReference type="SAM" id="MobiDB-lite"/>
    </source>
</evidence>
<sequence length="147" mass="15987">MSHAAAPPSSGGPPSTSPLRARKAPSAFRTISEVADDLHIPQHVLRFWETKFPQLKPLKRGGGRRYYRPEDIALLRRVSDLLYTQGYTIKGVQRLLREGGLEEAVAASAAPPAAAPAEPPETGVAALRSILEELEDISASLHDLMER</sequence>
<name>A0ABN1FG73_9PROT</name>
<dbReference type="RefSeq" id="WP_408871563.1">
    <property type="nucleotide sequence ID" value="NZ_BAAAFZ010000047.1"/>
</dbReference>
<dbReference type="PANTHER" id="PTHR30204">
    <property type="entry name" value="REDOX-CYCLING DRUG-SENSING TRANSCRIPTIONAL ACTIVATOR SOXR"/>
    <property type="match status" value="1"/>
</dbReference>
<feature type="region of interest" description="Disordered" evidence="2">
    <location>
        <begin position="1"/>
        <end position="25"/>
    </location>
</feature>
<evidence type="ECO:0000313" key="5">
    <source>
        <dbReference type="Proteomes" id="UP001501588"/>
    </source>
</evidence>
<dbReference type="SUPFAM" id="SSF46955">
    <property type="entry name" value="Putative DNA-binding domain"/>
    <property type="match status" value="1"/>
</dbReference>
<feature type="domain" description="HTH merR-type" evidence="3">
    <location>
        <begin position="30"/>
        <end position="98"/>
    </location>
</feature>
<dbReference type="Pfam" id="PF13411">
    <property type="entry name" value="MerR_1"/>
    <property type="match status" value="1"/>
</dbReference>
<dbReference type="PANTHER" id="PTHR30204:SF15">
    <property type="entry name" value="BLL5018 PROTEIN"/>
    <property type="match status" value="1"/>
</dbReference>
<dbReference type="PROSITE" id="PS50937">
    <property type="entry name" value="HTH_MERR_2"/>
    <property type="match status" value="1"/>
</dbReference>
<dbReference type="Proteomes" id="UP001501588">
    <property type="component" value="Unassembled WGS sequence"/>
</dbReference>
<feature type="compositionally biased region" description="Low complexity" evidence="2">
    <location>
        <begin position="1"/>
        <end position="18"/>
    </location>
</feature>
<gene>
    <name evidence="4" type="ORF">GCM10009416_30860</name>
</gene>